<keyword evidence="2" id="KW-1185">Reference proteome</keyword>
<sequence length="187" mass="19880">MHALSSRTASTPAHRLECVTDVMHRLASANRGSPVLAPPTPRPIGAGRYDACSRPLLALRRVLHAMARFFDLLAGFSRTLIDSLADLLGRAFLFLATIKRGNQGARGEGKADDRHESGHLNLAISHACTLTLPIPTAHAADGRNALRPPNIASAWSRCLPDPSSIAHLVANDPAHGRATDRADTAPA</sequence>
<organism evidence="1 2">
    <name type="scientific">Thiomonas delicata</name>
    <name type="common">Thiomonas cuprina</name>
    <dbReference type="NCBI Taxonomy" id="364030"/>
    <lineage>
        <taxon>Bacteria</taxon>
        <taxon>Pseudomonadati</taxon>
        <taxon>Pseudomonadota</taxon>
        <taxon>Betaproteobacteria</taxon>
        <taxon>Burkholderiales</taxon>
        <taxon>Thiomonas</taxon>
    </lineage>
</organism>
<evidence type="ECO:0000313" key="1">
    <source>
        <dbReference type="EMBL" id="SBP87782.1"/>
    </source>
</evidence>
<dbReference type="AlphaFoldDB" id="A0A238D3I9"/>
<reference evidence="1 2" key="1">
    <citation type="submission" date="2016-06" db="EMBL/GenBank/DDBJ databases">
        <authorList>
            <person name="Kjaerup R.B."/>
            <person name="Dalgaard T.S."/>
            <person name="Juul-Madsen H.R."/>
        </authorList>
    </citation>
    <scope>NUCLEOTIDE SEQUENCE [LARGE SCALE GENOMIC DNA]</scope>
    <source>
        <strain evidence="1 2">DSM 16361</strain>
    </source>
</reference>
<proteinExistence type="predicted"/>
<accession>A0A238D3I9</accession>
<dbReference type="EMBL" id="FLMQ01000055">
    <property type="protein sequence ID" value="SBP87782.1"/>
    <property type="molecule type" value="Genomic_DNA"/>
</dbReference>
<name>A0A238D3I9_THIDL</name>
<evidence type="ECO:0000313" key="2">
    <source>
        <dbReference type="Proteomes" id="UP000214566"/>
    </source>
</evidence>
<dbReference type="Proteomes" id="UP000214566">
    <property type="component" value="Unassembled WGS sequence"/>
</dbReference>
<protein>
    <submittedName>
        <fullName evidence="1">Uncharacterized protein</fullName>
    </submittedName>
</protein>
<gene>
    <name evidence="1" type="ORF">THIARS_60495</name>
</gene>